<organism evidence="1 2">
    <name type="scientific">Holotrichia oblita</name>
    <name type="common">Chafer beetle</name>
    <dbReference type="NCBI Taxonomy" id="644536"/>
    <lineage>
        <taxon>Eukaryota</taxon>
        <taxon>Metazoa</taxon>
        <taxon>Ecdysozoa</taxon>
        <taxon>Arthropoda</taxon>
        <taxon>Hexapoda</taxon>
        <taxon>Insecta</taxon>
        <taxon>Pterygota</taxon>
        <taxon>Neoptera</taxon>
        <taxon>Endopterygota</taxon>
        <taxon>Coleoptera</taxon>
        <taxon>Polyphaga</taxon>
        <taxon>Scarabaeiformia</taxon>
        <taxon>Scarabaeidae</taxon>
        <taxon>Melolonthinae</taxon>
        <taxon>Holotrichia</taxon>
    </lineage>
</organism>
<dbReference type="EMBL" id="CM043019">
    <property type="protein sequence ID" value="KAI4461174.1"/>
    <property type="molecule type" value="Genomic_DNA"/>
</dbReference>
<sequence>MAVASWMLGKRSLRPNRYNRHQQVNIEDQVKIDLDRDPCENAFEILSEIVKPSGLSEGKRLNYLNAFVKLILHVNGNLAELGYNVEEILLCLRVSVVHEMSQVRSGGFRAIRHVLTTEEDVWYFNELLFPALITRSFDLLLKNEIERIEAMKLIRKVLFLSPSNFDVTMSRSLVSLANGGIEEKDRLLLQHWQLYVNYVSVLNTDIFILSGGVAAITRNLLECQTPKIAESLCGVLLLLLDKPATRQSAAVDLHCIAAPYCDFHYRHGWMDKNRDERELRFNCSRLAMLSLLLSWPGILHFCSPHDNSGFKAIVQVLYLNQLEVRKAVLDLMYELLGLPQPEWTDELSVALSAVDPAEPQASWRLYEGFVVAEGRSVLPHLARTTPSISDMHLSLLLYCFLEAGLLEALAEVVVTSDTFISVRATVLLGELLRLIQILLPPECCNISPALPNLLEYAVTNKPQALRAITALQQLHKLLKRRPASYSLYLDHILQSGNFIKASNKVEYSKKYKVSSSKSKLSQLVLKDGDDQIRETGVLANTDILAWNWNLIKVIVRDEISLKLDMTETNHRNFLKRLVEFYTPSSKLYSHMDLSTSKNAQGYTADISANVSAITLSKSPHDCLFNPQHMMNTQCQTYFLFIGRLDSTREGAKLLSDIKMFDQLEHLATTTNHACYVKLIISSLDYKIMSIDDNKEPKSHKILSAVLTCPNESSRLYATQFLLVLLRAGLPHFCNWGIKLLATQLQDKSRTIYLSALSTLHEACEIPACLENLVKLNPDLLHLGEKGIFLLIRFLSVPIGFTLLDKNEFLINEIVRWDKGLNFRYVKMVEGEISDALTLHQRGEDGRYDKRSSSIRSTTRKEIFLPPHIYGQLSKHEEGFQMLLDHGSIDKFLQHIESGHCETEDDILNIKSSLWAVGHLGSSSMGSDLLSTRNALALMVHLAENCDVYSVRATAFYSLGLVASTKNGADSLFKLHWVCTRHDRHDRWPIIEEENWEDENILEHTLNPTISSDSEKSSDRFIVYIEETDSSITTEDDLLFMGDPEFLHDHKKSSTLPNNQSSSLIQHKRSLSESKTYELIGTHEHRSKDKLTTDIPHRHRENSGTESTSGVGSSESVVGKSIRNDRTQTLSPIPSSSSLITIKTEKYGRNSDSSKRFSMQSKLTKYFV</sequence>
<comment type="caution">
    <text evidence="1">The sequence shown here is derived from an EMBL/GenBank/DDBJ whole genome shotgun (WGS) entry which is preliminary data.</text>
</comment>
<protein>
    <submittedName>
        <fullName evidence="1">Cytosolic regulator pianissimo</fullName>
    </submittedName>
</protein>
<evidence type="ECO:0000313" key="1">
    <source>
        <dbReference type="EMBL" id="KAI4461174.1"/>
    </source>
</evidence>
<proteinExistence type="predicted"/>
<keyword evidence="2" id="KW-1185">Reference proteome</keyword>
<gene>
    <name evidence="1" type="ORF">MML48_5g00019933</name>
</gene>
<dbReference type="Proteomes" id="UP001056778">
    <property type="component" value="Chromosome 5"/>
</dbReference>
<reference evidence="1" key="1">
    <citation type="submission" date="2022-04" db="EMBL/GenBank/DDBJ databases">
        <title>Chromosome-scale genome assembly of Holotrichia oblita Faldermann.</title>
        <authorList>
            <person name="Rongchong L."/>
        </authorList>
    </citation>
    <scope>NUCLEOTIDE SEQUENCE</scope>
    <source>
        <strain evidence="1">81SQS9</strain>
    </source>
</reference>
<evidence type="ECO:0000313" key="2">
    <source>
        <dbReference type="Proteomes" id="UP001056778"/>
    </source>
</evidence>
<accession>A0ACB9T2Y5</accession>
<name>A0ACB9T2Y5_HOLOL</name>